<gene>
    <name evidence="1" type="ORF">BGC07_18945</name>
</gene>
<organism evidence="1 2">
    <name type="scientific">Piscirickettsia litoralis</name>
    <dbReference type="NCBI Taxonomy" id="1891921"/>
    <lineage>
        <taxon>Bacteria</taxon>
        <taxon>Pseudomonadati</taxon>
        <taxon>Pseudomonadota</taxon>
        <taxon>Gammaproteobacteria</taxon>
        <taxon>Thiotrichales</taxon>
        <taxon>Piscirickettsiaceae</taxon>
        <taxon>Piscirickettsia</taxon>
    </lineage>
</organism>
<protein>
    <submittedName>
        <fullName evidence="1">Uncharacterized protein</fullName>
    </submittedName>
</protein>
<comment type="caution">
    <text evidence="1">The sequence shown here is derived from an EMBL/GenBank/DDBJ whole genome shotgun (WGS) entry which is preliminary data.</text>
</comment>
<sequence>MLHEEAHHISYKYAYILRKVLNQILGLYSIDHMSINIQNPENEMIFFSSTPAHAYEICKAGFGSYDGIITPQNFINKSHYWWDDVNHLKFSDEINAIRKRKMKMHDGFVIHHEEDGHHILISCASRSKKNCSDIFTSNVNEIYQLGIDCYNELIDIYKIYSINHPPPRIQKIIKINPDLIKPHKEIII</sequence>
<evidence type="ECO:0000313" key="1">
    <source>
        <dbReference type="EMBL" id="ODN40941.1"/>
    </source>
</evidence>
<evidence type="ECO:0000313" key="2">
    <source>
        <dbReference type="Proteomes" id="UP000094329"/>
    </source>
</evidence>
<name>A0ABX2ZZQ6_9GAMM</name>
<keyword evidence="2" id="KW-1185">Reference proteome</keyword>
<dbReference type="RefSeq" id="WP_069314612.1">
    <property type="nucleotide sequence ID" value="NZ_MDTU01000011.1"/>
</dbReference>
<accession>A0ABX2ZZQ6</accession>
<dbReference type="Proteomes" id="UP000094329">
    <property type="component" value="Unassembled WGS sequence"/>
</dbReference>
<reference evidence="1 2" key="1">
    <citation type="submission" date="2016-08" db="EMBL/GenBank/DDBJ databases">
        <title>Draft genome sequence of Candidatus Piscirickettsia litoralis, from seawater.</title>
        <authorList>
            <person name="Wan X."/>
            <person name="Lee A.J."/>
            <person name="Hou S."/>
            <person name="Donachie S.P."/>
        </authorList>
    </citation>
    <scope>NUCLEOTIDE SEQUENCE [LARGE SCALE GENOMIC DNA]</scope>
    <source>
        <strain evidence="1 2">Y2</strain>
    </source>
</reference>
<proteinExistence type="predicted"/>
<dbReference type="EMBL" id="MDTU01000011">
    <property type="protein sequence ID" value="ODN40941.1"/>
    <property type="molecule type" value="Genomic_DNA"/>
</dbReference>